<keyword evidence="6" id="KW-0472">Membrane</keyword>
<organism evidence="13 14">
    <name type="scientific">Myodes glareolus</name>
    <name type="common">Bank vole</name>
    <name type="synonym">Clethrionomys glareolus</name>
    <dbReference type="NCBI Taxonomy" id="447135"/>
    <lineage>
        <taxon>Eukaryota</taxon>
        <taxon>Metazoa</taxon>
        <taxon>Chordata</taxon>
        <taxon>Craniata</taxon>
        <taxon>Vertebrata</taxon>
        <taxon>Euteleostomi</taxon>
        <taxon>Mammalia</taxon>
        <taxon>Eutheria</taxon>
        <taxon>Euarchontoglires</taxon>
        <taxon>Glires</taxon>
        <taxon>Rodentia</taxon>
        <taxon>Myomorpha</taxon>
        <taxon>Muroidea</taxon>
        <taxon>Cricetidae</taxon>
        <taxon>Arvicolinae</taxon>
        <taxon>Myodes</taxon>
    </lineage>
</organism>
<reference evidence="13 14" key="1">
    <citation type="journal article" date="2023" name="bioRxiv">
        <title>Conserved and derived expression patterns and positive selection on dental genes reveal complex evolutionary context of ever-growing rodent molars.</title>
        <authorList>
            <person name="Calamari Z.T."/>
            <person name="Song A."/>
            <person name="Cohen E."/>
            <person name="Akter M."/>
            <person name="Roy R.D."/>
            <person name="Hallikas O."/>
            <person name="Christensen M.M."/>
            <person name="Li P."/>
            <person name="Marangoni P."/>
            <person name="Jernvall J."/>
            <person name="Klein O.D."/>
        </authorList>
    </citation>
    <scope>NUCLEOTIDE SEQUENCE [LARGE SCALE GENOMIC DNA]</scope>
    <source>
        <strain evidence="13">V071</strain>
    </source>
</reference>
<keyword evidence="3 11" id="KW-0732">Signal</keyword>
<feature type="chain" id="PRO_5043945521" description="Ig-like domain-containing protein" evidence="11">
    <location>
        <begin position="27"/>
        <end position="309"/>
    </location>
</feature>
<evidence type="ECO:0000256" key="3">
    <source>
        <dbReference type="ARBA" id="ARBA00022729"/>
    </source>
</evidence>
<dbReference type="InterPro" id="IPR003599">
    <property type="entry name" value="Ig_sub"/>
</dbReference>
<evidence type="ECO:0000256" key="8">
    <source>
        <dbReference type="ARBA" id="ARBA00023170"/>
    </source>
</evidence>
<dbReference type="PANTHER" id="PTHR11860:SF117">
    <property type="entry name" value="PROTEIN CD300H"/>
    <property type="match status" value="1"/>
</dbReference>
<evidence type="ECO:0000256" key="7">
    <source>
        <dbReference type="ARBA" id="ARBA00023157"/>
    </source>
</evidence>
<evidence type="ECO:0000313" key="14">
    <source>
        <dbReference type="Proteomes" id="UP001488838"/>
    </source>
</evidence>
<dbReference type="GO" id="GO:0005886">
    <property type="term" value="C:plasma membrane"/>
    <property type="evidence" value="ECO:0007669"/>
    <property type="project" value="UniProtKB-SubCell"/>
</dbReference>
<evidence type="ECO:0000256" key="5">
    <source>
        <dbReference type="ARBA" id="ARBA00022989"/>
    </source>
</evidence>
<evidence type="ECO:0000256" key="4">
    <source>
        <dbReference type="ARBA" id="ARBA00022859"/>
    </source>
</evidence>
<keyword evidence="8" id="KW-0675">Receptor</keyword>
<keyword evidence="14" id="KW-1185">Reference proteome</keyword>
<gene>
    <name evidence="13" type="ORF">U0070_005786</name>
</gene>
<evidence type="ECO:0000256" key="10">
    <source>
        <dbReference type="SAM" id="MobiDB-lite"/>
    </source>
</evidence>
<dbReference type="PANTHER" id="PTHR11860">
    <property type="entry name" value="POLYMERIC-IMMUNOGLOBULIN RECEPTOR"/>
    <property type="match status" value="1"/>
</dbReference>
<dbReference type="Pfam" id="PF07686">
    <property type="entry name" value="V-set"/>
    <property type="match status" value="1"/>
</dbReference>
<dbReference type="PROSITE" id="PS50835">
    <property type="entry name" value="IG_LIKE"/>
    <property type="match status" value="1"/>
</dbReference>
<comment type="subcellular location">
    <subcellularLocation>
        <location evidence="1">Cell membrane</location>
        <topology evidence="1">Single-pass type I membrane protein</topology>
    </subcellularLocation>
</comment>
<feature type="domain" description="Ig-like" evidence="12">
    <location>
        <begin position="11"/>
        <end position="114"/>
    </location>
</feature>
<evidence type="ECO:0000256" key="6">
    <source>
        <dbReference type="ARBA" id="ARBA00023136"/>
    </source>
</evidence>
<keyword evidence="2" id="KW-0812">Transmembrane</keyword>
<dbReference type="Gene3D" id="2.60.40.10">
    <property type="entry name" value="Immunoglobulins"/>
    <property type="match status" value="1"/>
</dbReference>
<evidence type="ECO:0000256" key="2">
    <source>
        <dbReference type="ARBA" id="ARBA00022692"/>
    </source>
</evidence>
<dbReference type="CDD" id="cd05716">
    <property type="entry name" value="IgV_pIgR_like"/>
    <property type="match status" value="1"/>
</dbReference>
<keyword evidence="5" id="KW-1133">Transmembrane helix</keyword>
<accession>A0AAW0H140</accession>
<protein>
    <recommendedName>
        <fullName evidence="12">Ig-like domain-containing protein</fullName>
    </recommendedName>
</protein>
<feature type="region of interest" description="Disordered" evidence="10">
    <location>
        <begin position="268"/>
        <end position="309"/>
    </location>
</feature>
<dbReference type="GO" id="GO:0002376">
    <property type="term" value="P:immune system process"/>
    <property type="evidence" value="ECO:0007669"/>
    <property type="project" value="UniProtKB-KW"/>
</dbReference>
<keyword evidence="4" id="KW-0391">Immunity</keyword>
<keyword evidence="9" id="KW-0393">Immunoglobulin domain</keyword>
<evidence type="ECO:0000256" key="1">
    <source>
        <dbReference type="ARBA" id="ARBA00004251"/>
    </source>
</evidence>
<dbReference type="EMBL" id="JBBHLL010001465">
    <property type="protein sequence ID" value="KAK7796063.1"/>
    <property type="molecule type" value="Genomic_DNA"/>
</dbReference>
<dbReference type="Proteomes" id="UP001488838">
    <property type="component" value="Unassembled WGS sequence"/>
</dbReference>
<dbReference type="GO" id="GO:0004888">
    <property type="term" value="F:transmembrane signaling receptor activity"/>
    <property type="evidence" value="ECO:0007669"/>
    <property type="project" value="TreeGrafter"/>
</dbReference>
<evidence type="ECO:0000313" key="13">
    <source>
        <dbReference type="EMBL" id="KAK7796063.1"/>
    </source>
</evidence>
<comment type="caution">
    <text evidence="13">The sequence shown here is derived from an EMBL/GenBank/DDBJ whole genome shotgun (WGS) entry which is preliminary data.</text>
</comment>
<name>A0AAW0H140_MYOGA</name>
<dbReference type="InterPro" id="IPR007110">
    <property type="entry name" value="Ig-like_dom"/>
</dbReference>
<dbReference type="InterPro" id="IPR050671">
    <property type="entry name" value="CD300_family_receptors"/>
</dbReference>
<dbReference type="AlphaFoldDB" id="A0AAW0H140"/>
<evidence type="ECO:0000256" key="9">
    <source>
        <dbReference type="ARBA" id="ARBA00023319"/>
    </source>
</evidence>
<sequence length="309" mass="34086">MSRLASAVWLPKLLLLLLFWLPGCVPLRGPSTVTGAVGESLSVRCQYEEKYKSHNKYWCRVSFLLQCNHIVMTRGSTEARSGRVSIRDHPATLTFTVTLENLTREDAGTYKCGVDIRFMNGSFFGIDDSFKVVVSVFPSQQPEPIPGTLLVPTSLDTSLITSLTTEGPTRGSVQEHHEHSGSSGLRCFSSASLAATSCPCALLQAWALAGEADKHPELSQNLRQAAEQSESQYVNLQLHTLSLREEPAPPRQVEVEYSTVGVPEKELHYASMAFDSERQESHTNGNSPRLPLNTQAVYTEVRKPKGRPL</sequence>
<dbReference type="SUPFAM" id="SSF48726">
    <property type="entry name" value="Immunoglobulin"/>
    <property type="match status" value="1"/>
</dbReference>
<evidence type="ECO:0000259" key="12">
    <source>
        <dbReference type="PROSITE" id="PS50835"/>
    </source>
</evidence>
<dbReference type="InterPro" id="IPR013783">
    <property type="entry name" value="Ig-like_fold"/>
</dbReference>
<proteinExistence type="predicted"/>
<feature type="signal peptide" evidence="11">
    <location>
        <begin position="1"/>
        <end position="26"/>
    </location>
</feature>
<dbReference type="FunFam" id="2.60.40.10:FF:000370">
    <property type="entry name" value="CMRF35-like molecule 1"/>
    <property type="match status" value="1"/>
</dbReference>
<feature type="compositionally biased region" description="Polar residues" evidence="10">
    <location>
        <begin position="282"/>
        <end position="297"/>
    </location>
</feature>
<dbReference type="InterPro" id="IPR013106">
    <property type="entry name" value="Ig_V-set"/>
</dbReference>
<evidence type="ECO:0000256" key="11">
    <source>
        <dbReference type="SAM" id="SignalP"/>
    </source>
</evidence>
<dbReference type="InterPro" id="IPR036179">
    <property type="entry name" value="Ig-like_dom_sf"/>
</dbReference>
<dbReference type="SMART" id="SM00409">
    <property type="entry name" value="IG"/>
    <property type="match status" value="1"/>
</dbReference>
<keyword evidence="7" id="KW-1015">Disulfide bond</keyword>